<evidence type="ECO:0000313" key="6">
    <source>
        <dbReference type="EMBL" id="KIN07836.1"/>
    </source>
</evidence>
<name>A0A0C3HI06_OIDMZ</name>
<feature type="region of interest" description="Disordered" evidence="4">
    <location>
        <begin position="121"/>
        <end position="143"/>
    </location>
</feature>
<feature type="domain" description="CENP-V/GFA" evidence="5">
    <location>
        <begin position="284"/>
        <end position="391"/>
    </location>
</feature>
<keyword evidence="7" id="KW-1185">Reference proteome</keyword>
<feature type="domain" description="CENP-V/GFA" evidence="5">
    <location>
        <begin position="149"/>
        <end position="274"/>
    </location>
</feature>
<dbReference type="STRING" id="913774.A0A0C3HI06"/>
<organism evidence="6 7">
    <name type="scientific">Oidiodendron maius (strain Zn)</name>
    <dbReference type="NCBI Taxonomy" id="913774"/>
    <lineage>
        <taxon>Eukaryota</taxon>
        <taxon>Fungi</taxon>
        <taxon>Dikarya</taxon>
        <taxon>Ascomycota</taxon>
        <taxon>Pezizomycotina</taxon>
        <taxon>Leotiomycetes</taxon>
        <taxon>Leotiomycetes incertae sedis</taxon>
        <taxon>Myxotrichaceae</taxon>
        <taxon>Oidiodendron</taxon>
    </lineage>
</organism>
<dbReference type="PROSITE" id="PS51891">
    <property type="entry name" value="CENP_V_GFA"/>
    <property type="match status" value="3"/>
</dbReference>
<dbReference type="PANTHER" id="PTHR28620">
    <property type="entry name" value="CENTROMERE PROTEIN V"/>
    <property type="match status" value="1"/>
</dbReference>
<reference evidence="6 7" key="1">
    <citation type="submission" date="2014-04" db="EMBL/GenBank/DDBJ databases">
        <authorList>
            <consortium name="DOE Joint Genome Institute"/>
            <person name="Kuo A."/>
            <person name="Martino E."/>
            <person name="Perotto S."/>
            <person name="Kohler A."/>
            <person name="Nagy L.G."/>
            <person name="Floudas D."/>
            <person name="Copeland A."/>
            <person name="Barry K.W."/>
            <person name="Cichocki N."/>
            <person name="Veneault-Fourrey C."/>
            <person name="LaButti K."/>
            <person name="Lindquist E.A."/>
            <person name="Lipzen A."/>
            <person name="Lundell T."/>
            <person name="Morin E."/>
            <person name="Murat C."/>
            <person name="Sun H."/>
            <person name="Tunlid A."/>
            <person name="Henrissat B."/>
            <person name="Grigoriev I.V."/>
            <person name="Hibbett D.S."/>
            <person name="Martin F."/>
            <person name="Nordberg H.P."/>
            <person name="Cantor M.N."/>
            <person name="Hua S.X."/>
        </authorList>
    </citation>
    <scope>NUCLEOTIDE SEQUENCE [LARGE SCALE GENOMIC DNA]</scope>
    <source>
        <strain evidence="6 7">Zn</strain>
    </source>
</reference>
<evidence type="ECO:0000256" key="4">
    <source>
        <dbReference type="SAM" id="MobiDB-lite"/>
    </source>
</evidence>
<accession>A0A0C3HI06</accession>
<dbReference type="Gene3D" id="2.170.150.70">
    <property type="match status" value="3"/>
</dbReference>
<protein>
    <recommendedName>
        <fullName evidence="5">CENP-V/GFA domain-containing protein</fullName>
    </recommendedName>
</protein>
<keyword evidence="2" id="KW-0479">Metal-binding</keyword>
<dbReference type="PANTHER" id="PTHR28620:SF1">
    <property type="entry name" value="CENP-V_GFA DOMAIN-CONTAINING PROTEIN"/>
    <property type="match status" value="1"/>
</dbReference>
<evidence type="ECO:0000259" key="5">
    <source>
        <dbReference type="PROSITE" id="PS51891"/>
    </source>
</evidence>
<evidence type="ECO:0000313" key="7">
    <source>
        <dbReference type="Proteomes" id="UP000054321"/>
    </source>
</evidence>
<dbReference type="EMBL" id="KN832870">
    <property type="protein sequence ID" value="KIN07836.1"/>
    <property type="molecule type" value="Genomic_DNA"/>
</dbReference>
<evidence type="ECO:0000256" key="1">
    <source>
        <dbReference type="ARBA" id="ARBA00005495"/>
    </source>
</evidence>
<dbReference type="HOGENOM" id="CLU_055491_0_0_1"/>
<gene>
    <name evidence="6" type="ORF">OIDMADRAFT_174745</name>
</gene>
<dbReference type="InterPro" id="IPR052355">
    <property type="entry name" value="CENP-V-like"/>
</dbReference>
<evidence type="ECO:0000256" key="3">
    <source>
        <dbReference type="ARBA" id="ARBA00022833"/>
    </source>
</evidence>
<dbReference type="Proteomes" id="UP000054321">
    <property type="component" value="Unassembled WGS sequence"/>
</dbReference>
<feature type="domain" description="CENP-V/GFA" evidence="5">
    <location>
        <begin position="10"/>
        <end position="126"/>
    </location>
</feature>
<dbReference type="InParanoid" id="A0A0C3HI06"/>
<dbReference type="InterPro" id="IPR011057">
    <property type="entry name" value="Mss4-like_sf"/>
</dbReference>
<dbReference type="OrthoDB" id="2993351at2759"/>
<dbReference type="GO" id="GO:0046872">
    <property type="term" value="F:metal ion binding"/>
    <property type="evidence" value="ECO:0007669"/>
    <property type="project" value="UniProtKB-KW"/>
</dbReference>
<dbReference type="AlphaFoldDB" id="A0A0C3HI06"/>
<dbReference type="SUPFAM" id="SSF51316">
    <property type="entry name" value="Mss4-like"/>
    <property type="match status" value="3"/>
</dbReference>
<dbReference type="GO" id="GO:0016846">
    <property type="term" value="F:carbon-sulfur lyase activity"/>
    <property type="evidence" value="ECO:0007669"/>
    <property type="project" value="InterPro"/>
</dbReference>
<comment type="similarity">
    <text evidence="1">Belongs to the Gfa family.</text>
</comment>
<evidence type="ECO:0000256" key="2">
    <source>
        <dbReference type="ARBA" id="ARBA00022723"/>
    </source>
</evidence>
<reference evidence="7" key="2">
    <citation type="submission" date="2015-01" db="EMBL/GenBank/DDBJ databases">
        <title>Evolutionary Origins and Diversification of the Mycorrhizal Mutualists.</title>
        <authorList>
            <consortium name="DOE Joint Genome Institute"/>
            <consortium name="Mycorrhizal Genomics Consortium"/>
            <person name="Kohler A."/>
            <person name="Kuo A."/>
            <person name="Nagy L.G."/>
            <person name="Floudas D."/>
            <person name="Copeland A."/>
            <person name="Barry K.W."/>
            <person name="Cichocki N."/>
            <person name="Veneault-Fourrey C."/>
            <person name="LaButti K."/>
            <person name="Lindquist E.A."/>
            <person name="Lipzen A."/>
            <person name="Lundell T."/>
            <person name="Morin E."/>
            <person name="Murat C."/>
            <person name="Riley R."/>
            <person name="Ohm R."/>
            <person name="Sun H."/>
            <person name="Tunlid A."/>
            <person name="Henrissat B."/>
            <person name="Grigoriev I.V."/>
            <person name="Hibbett D.S."/>
            <person name="Martin F."/>
        </authorList>
    </citation>
    <scope>NUCLEOTIDE SEQUENCE [LARGE SCALE GENOMIC DNA]</scope>
    <source>
        <strain evidence="7">Zn</strain>
    </source>
</reference>
<dbReference type="InterPro" id="IPR006913">
    <property type="entry name" value="CENP-V/GFA"/>
</dbReference>
<dbReference type="Pfam" id="PF04828">
    <property type="entry name" value="GFA"/>
    <property type="match status" value="3"/>
</dbReference>
<sequence>MEDNTELKAYDGSCHCGLFQFRVDIPKLTTVWTCNCSICSRNGYLWIFPVPEKSFVIKSGTEKALHAYEFAMRGTRHLFCPECGSSVLARRREAPPGQSLRINARMLEAIDLSALEVKSFGSTDGASKSNPPAPPPTEEKPNTEKLREYSGNCHCGAVKFRLKIPELKDVYRCSCSHCTREGHLALVVQNFSVDHGEEALKIYKFGKQEVEHKFCSSCGSYVYGRKDAPPQGVRFSVNARMLKDVEVESISKKDFDGATLLGSKYEPPSIPEWEGEVEEGLKIYNGNCHCGAVSYRLKSKPLEEFEIMSCNCSLCSRNGDLFIYPLSSTVQVHGGENLTEYFFVASMHCFCSLCGSSVLIRQVGEGDNETPINVRSLNGVDLSTLKYQYYDGRAAGKPYEVLLSEKIEEIDL</sequence>
<keyword evidence="3" id="KW-0862">Zinc</keyword>
<proteinExistence type="inferred from homology"/>